<sequence>MEIKTIPPLINQPYYPTLSGLRGVAILIVVIGHLTIGTQFGNYFKGNAGVGIFYVLSGFLITTLLHKENILNGRVSFKNFYIRRALRILPVSYLFLIVLLILNVLLKLSISNVSFLTSFLYLRNLPIHTNNADWYNGHFYTLAVEEQFYLIFPVIIVFCFKHYIKMVCFIILAIKMLGFLVYNNIGWFFSVKIIHYLSLLVVLLFGNDTISILIGTILSTLIFKGILPTNKIKSNFLFTLVLFVAAIIFRNSQLIENEFITTLIFDLLIAVIIYLCFDESTLLSKILKNKILMQIGTLSYSIYIWQQLFTQYQPWGHYFRYADSAWFNVPILFVVSYLSYYLFESRFLKLKKKFN</sequence>
<dbReference type="InterPro" id="IPR002656">
    <property type="entry name" value="Acyl_transf_3_dom"/>
</dbReference>
<dbReference type="AlphaFoldDB" id="A0A841JBA0"/>
<dbReference type="GO" id="GO:0016020">
    <property type="term" value="C:membrane"/>
    <property type="evidence" value="ECO:0007669"/>
    <property type="project" value="TreeGrafter"/>
</dbReference>
<feature type="transmembrane region" description="Helical" evidence="1">
    <location>
        <begin position="86"/>
        <end position="106"/>
    </location>
</feature>
<dbReference type="InterPro" id="IPR050879">
    <property type="entry name" value="Acyltransferase_3"/>
</dbReference>
<evidence type="ECO:0000259" key="2">
    <source>
        <dbReference type="Pfam" id="PF01757"/>
    </source>
</evidence>
<evidence type="ECO:0000313" key="4">
    <source>
        <dbReference type="Proteomes" id="UP000548326"/>
    </source>
</evidence>
<feature type="transmembrane region" description="Helical" evidence="1">
    <location>
        <begin position="325"/>
        <end position="343"/>
    </location>
</feature>
<feature type="transmembrane region" description="Helical" evidence="1">
    <location>
        <begin position="235"/>
        <end position="253"/>
    </location>
</feature>
<reference evidence="3 4" key="1">
    <citation type="submission" date="2020-08" db="EMBL/GenBank/DDBJ databases">
        <title>Genomic Encyclopedia of Type Strains, Phase IV (KMG-V): Genome sequencing to study the core and pangenomes of soil and plant-associated prokaryotes.</title>
        <authorList>
            <person name="Whitman W."/>
        </authorList>
    </citation>
    <scope>NUCLEOTIDE SEQUENCE [LARGE SCALE GENOMIC DNA]</scope>
    <source>
        <strain evidence="3 4">MP601</strain>
    </source>
</reference>
<dbReference type="PANTHER" id="PTHR23028:SF53">
    <property type="entry name" value="ACYL_TRANSF_3 DOMAIN-CONTAINING PROTEIN"/>
    <property type="match status" value="1"/>
</dbReference>
<protein>
    <submittedName>
        <fullName evidence="3">Peptidoglycan/LPS O-acetylase OafA/YrhL</fullName>
    </submittedName>
</protein>
<keyword evidence="1" id="KW-0812">Transmembrane</keyword>
<feature type="transmembrane region" description="Helical" evidence="1">
    <location>
        <begin position="196"/>
        <end position="223"/>
    </location>
</feature>
<proteinExistence type="predicted"/>
<feature type="transmembrane region" description="Helical" evidence="1">
    <location>
        <begin position="21"/>
        <end position="40"/>
    </location>
</feature>
<evidence type="ECO:0000313" key="3">
    <source>
        <dbReference type="EMBL" id="MBB6128050.1"/>
    </source>
</evidence>
<dbReference type="GO" id="GO:0016747">
    <property type="term" value="F:acyltransferase activity, transferring groups other than amino-acyl groups"/>
    <property type="evidence" value="ECO:0007669"/>
    <property type="project" value="InterPro"/>
</dbReference>
<feature type="transmembrane region" description="Helical" evidence="1">
    <location>
        <begin position="167"/>
        <end position="190"/>
    </location>
</feature>
<comment type="caution">
    <text evidence="3">The sequence shown here is derived from an EMBL/GenBank/DDBJ whole genome shotgun (WGS) entry which is preliminary data.</text>
</comment>
<gene>
    <name evidence="3" type="ORF">HDF22_002163</name>
</gene>
<feature type="domain" description="Acyltransferase 3" evidence="2">
    <location>
        <begin position="18"/>
        <end position="338"/>
    </location>
</feature>
<keyword evidence="1" id="KW-0472">Membrane</keyword>
<dbReference type="Pfam" id="PF01757">
    <property type="entry name" value="Acyl_transf_3"/>
    <property type="match status" value="1"/>
</dbReference>
<feature type="transmembrane region" description="Helical" evidence="1">
    <location>
        <begin position="139"/>
        <end position="160"/>
    </location>
</feature>
<accession>A0A841JBA0</accession>
<name>A0A841JBA0_9SPHI</name>
<organism evidence="3 4">
    <name type="scientific">Mucilaginibacter lappiensis</name>
    <dbReference type="NCBI Taxonomy" id="354630"/>
    <lineage>
        <taxon>Bacteria</taxon>
        <taxon>Pseudomonadati</taxon>
        <taxon>Bacteroidota</taxon>
        <taxon>Sphingobacteriia</taxon>
        <taxon>Sphingobacteriales</taxon>
        <taxon>Sphingobacteriaceae</taxon>
        <taxon>Mucilaginibacter</taxon>
    </lineage>
</organism>
<dbReference type="Proteomes" id="UP000548326">
    <property type="component" value="Unassembled WGS sequence"/>
</dbReference>
<dbReference type="PANTHER" id="PTHR23028">
    <property type="entry name" value="ACETYLTRANSFERASE"/>
    <property type="match status" value="1"/>
</dbReference>
<keyword evidence="1" id="KW-1133">Transmembrane helix</keyword>
<feature type="transmembrane region" description="Helical" evidence="1">
    <location>
        <begin position="259"/>
        <end position="277"/>
    </location>
</feature>
<feature type="transmembrane region" description="Helical" evidence="1">
    <location>
        <begin position="289"/>
        <end position="305"/>
    </location>
</feature>
<dbReference type="GO" id="GO:0009103">
    <property type="term" value="P:lipopolysaccharide biosynthetic process"/>
    <property type="evidence" value="ECO:0007669"/>
    <property type="project" value="TreeGrafter"/>
</dbReference>
<evidence type="ECO:0000256" key="1">
    <source>
        <dbReference type="SAM" id="Phobius"/>
    </source>
</evidence>
<dbReference type="EMBL" id="JACHCA010000005">
    <property type="protein sequence ID" value="MBB6128050.1"/>
    <property type="molecule type" value="Genomic_DNA"/>
</dbReference>
<dbReference type="RefSeq" id="WP_183587379.1">
    <property type="nucleotide sequence ID" value="NZ_JACHCA010000005.1"/>
</dbReference>
<feature type="transmembrane region" description="Helical" evidence="1">
    <location>
        <begin position="46"/>
        <end position="65"/>
    </location>
</feature>